<dbReference type="EMBL" id="CP086719">
    <property type="protein sequence ID" value="WOO84277.1"/>
    <property type="molecule type" value="Genomic_DNA"/>
</dbReference>
<feature type="signal peptide" evidence="1">
    <location>
        <begin position="1"/>
        <end position="22"/>
    </location>
</feature>
<feature type="chain" id="PRO_5042183547" description="Ig-like domain-containing protein" evidence="1">
    <location>
        <begin position="23"/>
        <end position="115"/>
    </location>
</feature>
<sequence>MKFAAILIALAAVAYAAPAAEADSVVLEGREADAQTDELKREAGVSLRGGYCYRSLEKDATGPLMSWGDRVTITCRATGPTRWGHNDYFFTNYGCWVHRPSVVTSNAVMDGLPVC</sequence>
<protein>
    <recommendedName>
        <fullName evidence="4">Ig-like domain-containing protein</fullName>
    </recommendedName>
</protein>
<dbReference type="GeneID" id="87810968"/>
<evidence type="ECO:0000256" key="1">
    <source>
        <dbReference type="SAM" id="SignalP"/>
    </source>
</evidence>
<accession>A0AAF0YD77</accession>
<name>A0AAF0YD77_9TREE</name>
<evidence type="ECO:0000313" key="3">
    <source>
        <dbReference type="Proteomes" id="UP000827549"/>
    </source>
</evidence>
<evidence type="ECO:0000313" key="2">
    <source>
        <dbReference type="EMBL" id="WOO84277.1"/>
    </source>
</evidence>
<dbReference type="Proteomes" id="UP000827549">
    <property type="component" value="Chromosome 6"/>
</dbReference>
<organism evidence="2 3">
    <name type="scientific">Vanrija pseudolonga</name>
    <dbReference type="NCBI Taxonomy" id="143232"/>
    <lineage>
        <taxon>Eukaryota</taxon>
        <taxon>Fungi</taxon>
        <taxon>Dikarya</taxon>
        <taxon>Basidiomycota</taxon>
        <taxon>Agaricomycotina</taxon>
        <taxon>Tremellomycetes</taxon>
        <taxon>Trichosporonales</taxon>
        <taxon>Trichosporonaceae</taxon>
        <taxon>Vanrija</taxon>
    </lineage>
</organism>
<keyword evidence="1" id="KW-0732">Signal</keyword>
<evidence type="ECO:0008006" key="4">
    <source>
        <dbReference type="Google" id="ProtNLM"/>
    </source>
</evidence>
<dbReference type="AlphaFoldDB" id="A0AAF0YD77"/>
<reference evidence="2" key="1">
    <citation type="submission" date="2023-10" db="EMBL/GenBank/DDBJ databases">
        <authorList>
            <person name="Noh H."/>
        </authorList>
    </citation>
    <scope>NUCLEOTIDE SEQUENCE</scope>
    <source>
        <strain evidence="2">DUCC4014</strain>
    </source>
</reference>
<proteinExistence type="predicted"/>
<dbReference type="RefSeq" id="XP_062630303.1">
    <property type="nucleotide sequence ID" value="XM_062774319.1"/>
</dbReference>
<keyword evidence="3" id="KW-1185">Reference proteome</keyword>
<gene>
    <name evidence="2" type="ORF">LOC62_06G007797</name>
</gene>